<dbReference type="KEGG" id="tcd:AAIA72_03410"/>
<protein>
    <submittedName>
        <fullName evidence="1">ATP-binding protein</fullName>
    </submittedName>
</protein>
<keyword evidence="1" id="KW-0067">ATP-binding</keyword>
<dbReference type="GO" id="GO:0005524">
    <property type="term" value="F:ATP binding"/>
    <property type="evidence" value="ECO:0007669"/>
    <property type="project" value="UniProtKB-KW"/>
</dbReference>
<dbReference type="RefSeq" id="WP_369602048.1">
    <property type="nucleotide sequence ID" value="NZ_CP154858.1"/>
</dbReference>
<organism evidence="1">
    <name type="scientific">Thermohahella caldifontis</name>
    <dbReference type="NCBI Taxonomy" id="3142973"/>
    <lineage>
        <taxon>Bacteria</taxon>
        <taxon>Pseudomonadati</taxon>
        <taxon>Pseudomonadota</taxon>
        <taxon>Gammaproteobacteria</taxon>
        <taxon>Oceanospirillales</taxon>
        <taxon>Hahellaceae</taxon>
        <taxon>Thermohahella</taxon>
    </lineage>
</organism>
<sequence>MIVVSHSPDIDGRRVSLDPERVRQLLGTLLGALIKYSECREIRIHTRLQAMTDERMQLQIECEDDAPPLNEAVRKALFDGEEKGLIVIEQLPLALVSVSLWFVACWN</sequence>
<dbReference type="InterPro" id="IPR036890">
    <property type="entry name" value="HATPase_C_sf"/>
</dbReference>
<accession>A0AB39UYD7</accession>
<dbReference type="Gene3D" id="3.30.565.10">
    <property type="entry name" value="Histidine kinase-like ATPase, C-terminal domain"/>
    <property type="match status" value="1"/>
</dbReference>
<dbReference type="EMBL" id="CP154858">
    <property type="protein sequence ID" value="XDT73047.1"/>
    <property type="molecule type" value="Genomic_DNA"/>
</dbReference>
<proteinExistence type="predicted"/>
<name>A0AB39UYD7_9GAMM</name>
<reference evidence="1" key="1">
    <citation type="submission" date="2024-05" db="EMBL/GenBank/DDBJ databases">
        <title>Genome sequencing of novel strain.</title>
        <authorList>
            <person name="Ganbat D."/>
            <person name="Ganbat S."/>
            <person name="Lee S.-J."/>
        </authorList>
    </citation>
    <scope>NUCLEOTIDE SEQUENCE</scope>
    <source>
        <strain evidence="1">SMD15-11</strain>
    </source>
</reference>
<dbReference type="AlphaFoldDB" id="A0AB39UYD7"/>
<gene>
    <name evidence="1" type="ORF">AAIA72_03410</name>
</gene>
<evidence type="ECO:0000313" key="1">
    <source>
        <dbReference type="EMBL" id="XDT73047.1"/>
    </source>
</evidence>
<keyword evidence="1" id="KW-0547">Nucleotide-binding</keyword>